<evidence type="ECO:0000259" key="17">
    <source>
        <dbReference type="PROSITE" id="PS50893"/>
    </source>
</evidence>
<dbReference type="InterPro" id="IPR027417">
    <property type="entry name" value="P-loop_NTPase"/>
</dbReference>
<feature type="transmembrane region" description="Helical" evidence="16">
    <location>
        <begin position="508"/>
        <end position="530"/>
    </location>
</feature>
<dbReference type="Gene3D" id="3.40.50.300">
    <property type="entry name" value="P-loop containing nucleotide triphosphate hydrolases"/>
    <property type="match status" value="1"/>
</dbReference>
<keyword evidence="18" id="KW-1185">Reference proteome</keyword>
<dbReference type="GO" id="GO:0005524">
    <property type="term" value="F:ATP binding"/>
    <property type="evidence" value="ECO:0007669"/>
    <property type="project" value="UniProtKB-KW"/>
</dbReference>
<keyword evidence="3" id="KW-1003">Cell membrane</keyword>
<sequence>MAHGGGNRRDTAFDIGKTTFNGGLEFSGLTYTVIKDKEHEGKLVKQEVDLLHNISGYSPKGSITAVLGPSGAGKSTFLDGLAGRIASGSLKGRVSLDGMEMSPSLIKRTSAYIMQDDRLFPKLTVYETLMFAADFRLGSIPKNDKMERVEKLIEQLGLSSARNTYIGDEGTRGVSGGERRRVSIGVDIIHGPSLLFLDEPTSGLDSTSAYSVIEKVHNIARTDSTVILTIHQPSSRILSFFDHLIILARGQLMFQGSPKDIKHHISLMGRKVPRGENPIEYLMDVIQEYDRSEFGVQALAEFARTGTKPPHLSDEEISLSTIHASPASSYQSGVQKTSNIVTGKRLHLQTSSCALNDHDHSLRSTYNTSRSWSASNSVVMQALRLPKRQQDGAKLRNQMSSSPASYAYSFDVLHGTPTPYSSDYTVNENDYLTSNVGSKSVPIHNLGKKNSNSFFSETWILMRRNFKNISRTPELFLSRLMVLTVMGFMMATMFMNPKENIQGITNRLSFFIFTVCLFFFSSNDAVPAFIQERFIFIRETSHNAYRASSYTIAGLITHLPFLGLQAAVYAGIVWFALKLRGSFIYFLIVLYMSLLSTNSFVVFISSVVPNYILGYAAVIAFTALFFLFCGYFLNSHDIPPYWKWMNKISTMTYPYEGLLMNEYQTSNPFGKQANGTDITGINILESLHIKTDSDKKWENVIVMLGWAVLYRILFYLILRFASKNQRT</sequence>
<feature type="transmembrane region" description="Helical" evidence="16">
    <location>
        <begin position="700"/>
        <end position="718"/>
    </location>
</feature>
<dbReference type="InterPro" id="IPR003439">
    <property type="entry name" value="ABC_transporter-like_ATP-bd"/>
</dbReference>
<feature type="transmembrane region" description="Helical" evidence="16">
    <location>
        <begin position="583"/>
        <end position="604"/>
    </location>
</feature>
<feature type="transmembrane region" description="Helical" evidence="16">
    <location>
        <begin position="611"/>
        <end position="633"/>
    </location>
</feature>
<dbReference type="RefSeq" id="XP_022132948.1">
    <property type="nucleotide sequence ID" value="XM_022277256.1"/>
</dbReference>
<dbReference type="InterPro" id="IPR043926">
    <property type="entry name" value="ABCG_dom"/>
</dbReference>
<evidence type="ECO:0000256" key="15">
    <source>
        <dbReference type="ARBA" id="ARBA00079341"/>
    </source>
</evidence>
<dbReference type="InterPro" id="IPR050352">
    <property type="entry name" value="ABCG_transporters"/>
</dbReference>
<keyword evidence="10 16" id="KW-0472">Membrane</keyword>
<evidence type="ECO:0000313" key="19">
    <source>
        <dbReference type="RefSeq" id="XP_022132948.1"/>
    </source>
</evidence>
<evidence type="ECO:0000256" key="5">
    <source>
        <dbReference type="ARBA" id="ARBA00022741"/>
    </source>
</evidence>
<evidence type="ECO:0000256" key="14">
    <source>
        <dbReference type="ARBA" id="ARBA00071994"/>
    </source>
</evidence>
<keyword evidence="4 16" id="KW-0812">Transmembrane</keyword>
<evidence type="ECO:0000256" key="1">
    <source>
        <dbReference type="ARBA" id="ARBA00004651"/>
    </source>
</evidence>
<keyword evidence="5" id="KW-0547">Nucleotide-binding</keyword>
<evidence type="ECO:0000256" key="12">
    <source>
        <dbReference type="ARBA" id="ARBA00061310"/>
    </source>
</evidence>
<dbReference type="Pfam" id="PF00005">
    <property type="entry name" value="ABC_tran"/>
    <property type="match status" value="1"/>
</dbReference>
<evidence type="ECO:0000256" key="9">
    <source>
        <dbReference type="ARBA" id="ARBA00022989"/>
    </source>
</evidence>
<comment type="subcellular location">
    <subcellularLocation>
        <location evidence="1">Cell membrane</location>
        <topology evidence="1">Multi-pass membrane protein</topology>
    </subcellularLocation>
</comment>
<keyword evidence="8" id="KW-1278">Translocase</keyword>
<dbReference type="SMART" id="SM00382">
    <property type="entry name" value="AAA"/>
    <property type="match status" value="1"/>
</dbReference>
<dbReference type="InterPro" id="IPR003593">
    <property type="entry name" value="AAA+_ATPase"/>
</dbReference>
<dbReference type="FunFam" id="3.40.50.300:FF:001556">
    <property type="entry name" value="ABC transporter G family member 6"/>
    <property type="match status" value="1"/>
</dbReference>
<dbReference type="GO" id="GO:0005886">
    <property type="term" value="C:plasma membrane"/>
    <property type="evidence" value="ECO:0007669"/>
    <property type="project" value="UniProtKB-SubCell"/>
</dbReference>
<evidence type="ECO:0000256" key="7">
    <source>
        <dbReference type="ARBA" id="ARBA00022840"/>
    </source>
</evidence>
<feature type="transmembrane region" description="Helical" evidence="16">
    <location>
        <begin position="550"/>
        <end position="577"/>
    </location>
</feature>
<dbReference type="InterPro" id="IPR017871">
    <property type="entry name" value="ABC_transporter-like_CS"/>
</dbReference>
<dbReference type="GO" id="GO:0016887">
    <property type="term" value="F:ATP hydrolysis activity"/>
    <property type="evidence" value="ECO:0007669"/>
    <property type="project" value="InterPro"/>
</dbReference>
<evidence type="ECO:0000256" key="3">
    <source>
        <dbReference type="ARBA" id="ARBA00022475"/>
    </source>
</evidence>
<feature type="domain" description="ABC transporter" evidence="17">
    <location>
        <begin position="24"/>
        <end position="274"/>
    </location>
</feature>
<feature type="transmembrane region" description="Helical" evidence="16">
    <location>
        <begin position="476"/>
        <end position="496"/>
    </location>
</feature>
<keyword evidence="6" id="KW-0378">Hydrolase</keyword>
<evidence type="ECO:0000256" key="4">
    <source>
        <dbReference type="ARBA" id="ARBA00022692"/>
    </source>
</evidence>
<proteinExistence type="inferred from homology"/>
<dbReference type="InterPro" id="IPR013525">
    <property type="entry name" value="ABC2_TM"/>
</dbReference>
<keyword evidence="7" id="KW-0067">ATP-binding</keyword>
<dbReference type="PROSITE" id="PS50893">
    <property type="entry name" value="ABC_TRANSPORTER_2"/>
    <property type="match status" value="1"/>
</dbReference>
<protein>
    <recommendedName>
        <fullName evidence="14">ABC transporter G family member STR2</fullName>
    </recommendedName>
    <alternativeName>
        <fullName evidence="15">Protein STUNTED ARBUSCULE 2</fullName>
    </alternativeName>
</protein>
<comment type="similarity">
    <text evidence="12">Belongs to the ABC transporter superfamily. ABCG family. Stunted arbuscule (STR) subfamily.</text>
</comment>
<evidence type="ECO:0000256" key="8">
    <source>
        <dbReference type="ARBA" id="ARBA00022967"/>
    </source>
</evidence>
<dbReference type="SUPFAM" id="SSF52540">
    <property type="entry name" value="P-loop containing nucleoside triphosphate hydrolases"/>
    <property type="match status" value="1"/>
</dbReference>
<keyword evidence="9 16" id="KW-1133">Transmembrane helix</keyword>
<evidence type="ECO:0000256" key="2">
    <source>
        <dbReference type="ARBA" id="ARBA00022448"/>
    </source>
</evidence>
<evidence type="ECO:0000256" key="6">
    <source>
        <dbReference type="ARBA" id="ARBA00022801"/>
    </source>
</evidence>
<dbReference type="PROSITE" id="PS00211">
    <property type="entry name" value="ABC_TRANSPORTER_1"/>
    <property type="match status" value="1"/>
</dbReference>
<dbReference type="Proteomes" id="UP000504603">
    <property type="component" value="Unplaced"/>
</dbReference>
<evidence type="ECO:0000256" key="13">
    <source>
        <dbReference type="ARBA" id="ARBA00062868"/>
    </source>
</evidence>
<organism evidence="18 19">
    <name type="scientific">Momordica charantia</name>
    <name type="common">Bitter gourd</name>
    <name type="synonym">Balsam pear</name>
    <dbReference type="NCBI Taxonomy" id="3673"/>
    <lineage>
        <taxon>Eukaryota</taxon>
        <taxon>Viridiplantae</taxon>
        <taxon>Streptophyta</taxon>
        <taxon>Embryophyta</taxon>
        <taxon>Tracheophyta</taxon>
        <taxon>Spermatophyta</taxon>
        <taxon>Magnoliopsida</taxon>
        <taxon>eudicotyledons</taxon>
        <taxon>Gunneridae</taxon>
        <taxon>Pentapetalae</taxon>
        <taxon>rosids</taxon>
        <taxon>fabids</taxon>
        <taxon>Cucurbitales</taxon>
        <taxon>Cucurbitaceae</taxon>
        <taxon>Momordiceae</taxon>
        <taxon>Momordica</taxon>
    </lineage>
</organism>
<dbReference type="GO" id="GO:0009610">
    <property type="term" value="P:response to symbiotic fungus"/>
    <property type="evidence" value="ECO:0007669"/>
    <property type="project" value="UniProtKB-ARBA"/>
</dbReference>
<dbReference type="Pfam" id="PF19055">
    <property type="entry name" value="ABC2_membrane_7"/>
    <property type="match status" value="1"/>
</dbReference>
<gene>
    <name evidence="19" type="primary">LOC111005667</name>
</gene>
<dbReference type="AlphaFoldDB" id="A0A6J1BXP5"/>
<dbReference type="PANTHER" id="PTHR48041:SF20">
    <property type="entry name" value="ABC TRANSPORTER G FAMILY MEMBER STR2"/>
    <property type="match status" value="1"/>
</dbReference>
<dbReference type="CDD" id="cd03213">
    <property type="entry name" value="ABCG_EPDR"/>
    <property type="match status" value="1"/>
</dbReference>
<comment type="subunit">
    <text evidence="13">Heterodimerizes with STR; the resulting transporter is located in the peri-arbuscular membrane.</text>
</comment>
<dbReference type="GeneID" id="111005667"/>
<keyword evidence="2" id="KW-0813">Transport</keyword>
<dbReference type="KEGG" id="mcha:111005667"/>
<evidence type="ECO:0000256" key="11">
    <source>
        <dbReference type="ARBA" id="ARBA00023180"/>
    </source>
</evidence>
<keyword evidence="11" id="KW-0325">Glycoprotein</keyword>
<dbReference type="Pfam" id="PF01061">
    <property type="entry name" value="ABC2_membrane"/>
    <property type="match status" value="1"/>
</dbReference>
<evidence type="ECO:0000313" key="18">
    <source>
        <dbReference type="Proteomes" id="UP000504603"/>
    </source>
</evidence>
<accession>A0A6J1BXP5</accession>
<dbReference type="GO" id="GO:0140359">
    <property type="term" value="F:ABC-type transporter activity"/>
    <property type="evidence" value="ECO:0007669"/>
    <property type="project" value="InterPro"/>
</dbReference>
<evidence type="ECO:0000256" key="16">
    <source>
        <dbReference type="SAM" id="Phobius"/>
    </source>
</evidence>
<reference evidence="19" key="1">
    <citation type="submission" date="2025-08" db="UniProtKB">
        <authorList>
            <consortium name="RefSeq"/>
        </authorList>
    </citation>
    <scope>IDENTIFICATION</scope>
    <source>
        <strain evidence="19">OHB3-1</strain>
    </source>
</reference>
<evidence type="ECO:0000256" key="10">
    <source>
        <dbReference type="ARBA" id="ARBA00023136"/>
    </source>
</evidence>
<name>A0A6J1BXP5_MOMCH</name>
<dbReference type="PANTHER" id="PTHR48041">
    <property type="entry name" value="ABC TRANSPORTER G FAMILY MEMBER 28"/>
    <property type="match status" value="1"/>
</dbReference>
<dbReference type="OrthoDB" id="66620at2759"/>